<reference evidence="1 2" key="1">
    <citation type="submission" date="2016-10" db="EMBL/GenBank/DDBJ databases">
        <title>Rodentibacter gen. nov. and new species.</title>
        <authorList>
            <person name="Christensen H."/>
        </authorList>
    </citation>
    <scope>NUCLEOTIDE SEQUENCE [LARGE SCALE GENOMIC DNA]</scope>
    <source>
        <strain evidence="1 2">Ac81</strain>
    </source>
</reference>
<comment type="caution">
    <text evidence="1">The sequence shown here is derived from an EMBL/GenBank/DDBJ whole genome shotgun (WGS) entry which is preliminary data.</text>
</comment>
<name>A0A1V3KTI9_9PAST</name>
<organism evidence="1 2">
    <name type="scientific">Rodentibacter ratti</name>
    <dbReference type="NCBI Taxonomy" id="1906745"/>
    <lineage>
        <taxon>Bacteria</taxon>
        <taxon>Pseudomonadati</taxon>
        <taxon>Pseudomonadota</taxon>
        <taxon>Gammaproteobacteria</taxon>
        <taxon>Pasteurellales</taxon>
        <taxon>Pasteurellaceae</taxon>
        <taxon>Rodentibacter</taxon>
    </lineage>
</organism>
<dbReference type="RefSeq" id="WP_077497786.1">
    <property type="nucleotide sequence ID" value="NZ_MLAG01000049.1"/>
</dbReference>
<dbReference type="EMBL" id="MLAG01000049">
    <property type="protein sequence ID" value="OOF80979.1"/>
    <property type="molecule type" value="Genomic_DNA"/>
</dbReference>
<evidence type="ECO:0000313" key="2">
    <source>
        <dbReference type="Proteomes" id="UP000188573"/>
    </source>
</evidence>
<keyword evidence="2" id="KW-1185">Reference proteome</keyword>
<proteinExistence type="predicted"/>
<protein>
    <submittedName>
        <fullName evidence="1">Uncharacterized protein</fullName>
    </submittedName>
</protein>
<gene>
    <name evidence="1" type="ORF">BKG92_09960</name>
</gene>
<dbReference type="AlphaFoldDB" id="A0A1V3KTI9"/>
<accession>A0A1V3KTI9</accession>
<dbReference type="Proteomes" id="UP000188573">
    <property type="component" value="Unassembled WGS sequence"/>
</dbReference>
<sequence length="204" mass="23384">MIKTFFGKKEPRVPPQDIFIVIHLNMSMQPIHRHEIEDNICDLMVKKCGEGWGDVVGGGTGVDENDEPAYCDSEFQVNSQFLDSFYDVLDFTSTFYFFAKGSTLTIFDESHQIKETRDIGDNEGLAITFSNELADEVYENTDINDVIDHLSENIGEKGTLVSWFEPLGIFYFYGRSYEEMVNLITPFISQHPFCEKCQLRKLGE</sequence>
<evidence type="ECO:0000313" key="1">
    <source>
        <dbReference type="EMBL" id="OOF80979.1"/>
    </source>
</evidence>